<feature type="compositionally biased region" description="Basic and acidic residues" evidence="1">
    <location>
        <begin position="496"/>
        <end position="511"/>
    </location>
</feature>
<feature type="compositionally biased region" description="Low complexity" evidence="1">
    <location>
        <begin position="643"/>
        <end position="658"/>
    </location>
</feature>
<feature type="compositionally biased region" description="Polar residues" evidence="1">
    <location>
        <begin position="591"/>
        <end position="600"/>
    </location>
</feature>
<gene>
    <name evidence="2" type="ORF">FA09DRAFT_341478</name>
</gene>
<dbReference type="STRING" id="58919.A0A316Z480"/>
<evidence type="ECO:0000256" key="1">
    <source>
        <dbReference type="SAM" id="MobiDB-lite"/>
    </source>
</evidence>
<dbReference type="RefSeq" id="XP_025595284.1">
    <property type="nucleotide sequence ID" value="XM_025744453.1"/>
</dbReference>
<name>A0A316Z480_9BASI</name>
<keyword evidence="3" id="KW-1185">Reference proteome</keyword>
<dbReference type="Proteomes" id="UP000245946">
    <property type="component" value="Unassembled WGS sequence"/>
</dbReference>
<evidence type="ECO:0000313" key="3">
    <source>
        <dbReference type="Proteomes" id="UP000245946"/>
    </source>
</evidence>
<proteinExistence type="predicted"/>
<feature type="compositionally biased region" description="Polar residues" evidence="1">
    <location>
        <begin position="610"/>
        <end position="626"/>
    </location>
</feature>
<feature type="compositionally biased region" description="Polar residues" evidence="1">
    <location>
        <begin position="544"/>
        <end position="564"/>
    </location>
</feature>
<feature type="region of interest" description="Disordered" evidence="1">
    <location>
        <begin position="104"/>
        <end position="136"/>
    </location>
</feature>
<feature type="compositionally biased region" description="Basic and acidic residues" evidence="1">
    <location>
        <begin position="345"/>
        <end position="362"/>
    </location>
</feature>
<feature type="region of interest" description="Disordered" evidence="1">
    <location>
        <begin position="261"/>
        <end position="301"/>
    </location>
</feature>
<feature type="region of interest" description="Disordered" evidence="1">
    <location>
        <begin position="817"/>
        <end position="984"/>
    </location>
</feature>
<dbReference type="GeneID" id="37271997"/>
<dbReference type="AlphaFoldDB" id="A0A316Z480"/>
<feature type="region of interest" description="Disordered" evidence="1">
    <location>
        <begin position="736"/>
        <end position="764"/>
    </location>
</feature>
<reference evidence="2 3" key="1">
    <citation type="journal article" date="2018" name="Mol. Biol. Evol.">
        <title>Broad Genomic Sampling Reveals a Smut Pathogenic Ancestry of the Fungal Clade Ustilaginomycotina.</title>
        <authorList>
            <person name="Kijpornyongpan T."/>
            <person name="Mondo S.J."/>
            <person name="Barry K."/>
            <person name="Sandor L."/>
            <person name="Lee J."/>
            <person name="Lipzen A."/>
            <person name="Pangilinan J."/>
            <person name="LaButti K."/>
            <person name="Hainaut M."/>
            <person name="Henrissat B."/>
            <person name="Grigoriev I.V."/>
            <person name="Spatafora J.W."/>
            <person name="Aime M.C."/>
        </authorList>
    </citation>
    <scope>NUCLEOTIDE SEQUENCE [LARGE SCALE GENOMIC DNA]</scope>
    <source>
        <strain evidence="2 3">MCA 4186</strain>
    </source>
</reference>
<feature type="compositionally biased region" description="Low complexity" evidence="1">
    <location>
        <begin position="126"/>
        <end position="136"/>
    </location>
</feature>
<dbReference type="OrthoDB" id="2333993at2759"/>
<protein>
    <submittedName>
        <fullName evidence="2">Uncharacterized protein</fullName>
    </submittedName>
</protein>
<feature type="compositionally biased region" description="Low complexity" evidence="1">
    <location>
        <begin position="860"/>
        <end position="874"/>
    </location>
</feature>
<feature type="compositionally biased region" description="Basic and acidic residues" evidence="1">
    <location>
        <begin position="111"/>
        <end position="120"/>
    </location>
</feature>
<accession>A0A316Z480</accession>
<organism evidence="2 3">
    <name type="scientific">Tilletiopsis washingtonensis</name>
    <dbReference type="NCBI Taxonomy" id="58919"/>
    <lineage>
        <taxon>Eukaryota</taxon>
        <taxon>Fungi</taxon>
        <taxon>Dikarya</taxon>
        <taxon>Basidiomycota</taxon>
        <taxon>Ustilaginomycotina</taxon>
        <taxon>Exobasidiomycetes</taxon>
        <taxon>Entylomatales</taxon>
        <taxon>Entylomatales incertae sedis</taxon>
        <taxon>Tilletiopsis</taxon>
    </lineage>
</organism>
<feature type="compositionally biased region" description="Low complexity" evidence="1">
    <location>
        <begin position="892"/>
        <end position="908"/>
    </location>
</feature>
<evidence type="ECO:0000313" key="2">
    <source>
        <dbReference type="EMBL" id="PWN95005.1"/>
    </source>
</evidence>
<feature type="region of interest" description="Disordered" evidence="1">
    <location>
        <begin position="416"/>
        <end position="661"/>
    </location>
</feature>
<feature type="compositionally biased region" description="Acidic residues" evidence="1">
    <location>
        <begin position="838"/>
        <end position="849"/>
    </location>
</feature>
<feature type="region of interest" description="Disordered" evidence="1">
    <location>
        <begin position="326"/>
        <end position="362"/>
    </location>
</feature>
<dbReference type="EMBL" id="KZ819307">
    <property type="protein sequence ID" value="PWN95005.1"/>
    <property type="molecule type" value="Genomic_DNA"/>
</dbReference>
<feature type="compositionally biased region" description="Basic and acidic residues" evidence="1">
    <location>
        <begin position="273"/>
        <end position="297"/>
    </location>
</feature>
<sequence>MALPASSSTLASAMLPPAVTRPRVFPQPPPPQQHDFAAAASPSAFFDPSVLYTSAAPNWQPASAPPHVQQFVFVPPQPQQYAASPLRAQRHSIAESPLSFLNRTQRSQEAAQHRIADSAQRRASQHSEQQQQHLQQQHFLRQQQLFQSGGVLVPDSLFQDIGPFGHPINMSGAMGGPSVPSSLVGDYSIDSSFGSMHPLSGGECDPPTMPEDMAERLLIAQRAQEAASAEGSDGTFACPYCEKKYMGKHARSIWRRHLQDKHAIPLSQQPRRTRWDGDANRPKNAEERRQRMLESKRRWARKKRLMEKAGQEGTPAAHAAALAALEREAREGSDASVNFDSSADDEFRSAKPDSRRDSKVKEETVADFPADFWSFGSASMGSSASHDGIPNFAAPSPATMQRFLGASITMAPAPPGFRLGAGGMPEHARPLSGTLHQGSPVRRGSYPRDGSSASAFPASHSLHGASTSRDGKTSLPLKTPDARHPQLYPTPPSQGDSERGSSSRAELDDRMLQMANGGVPSGRASPSRLGQRTLGLPSPPLSNIADSSPSYLVSRSGAPDQSQAALLHSTPRSAARASIRHSGVSLEQYKISPTQSTMPRSLSGDAMRSASGSQLAGVTGTDSNPFSLDKHKISPAVETRRMAPGASSSGASISNPSPLGKIRRLPPLFGTPLRPLADVLDDDEPLLGISLASNSGESALRRAGPASASLLTPLCEVGDDSGISFTPFQSSKLRSTAGASRMFARPTPGRPTQRESDQFSSPQHLELTQSLGLAPHSVHRSSIASGSASGFGPFGFAGGATPLGATPFHGLGGLNGSPFPDSALRPMRYGQSSSSAVLDEEDEDEDDEGAGSAPHDTPSRRGAAARRGLALGSSQASNCAMTPSGPRLRPLSFSIGSDASSSAQKSTAGKADAEDQENRAPLGSSDEDDDDVPAALAASPRLNPQKRHAGPASPFKRLDDALSNAKRSRTTSNGLGSPRKAARR</sequence>